<sequence length="169" mass="19300">MTGFHSTSDLIKLSFFLIHFTVNVDQERLLQILLVSVWLWWVQGRTTPPAITCAQVKEEIELLLQKTETEIDAMKNEMYETVIDNKRGKVQQAFSVLHQITCYKHSDTTLTSVLNEVKGVQTALMIQGHKHSDSGCPSLEDLSLWDSKKKKYSLLRDLKAVLIPLQPDC</sequence>
<gene>
    <name evidence="1" type="ORF">AMEX_G13177</name>
</gene>
<dbReference type="AlphaFoldDB" id="A0A8T2LMV9"/>
<protein>
    <submittedName>
        <fullName evidence="1">Uncharacterized protein</fullName>
    </submittedName>
</protein>
<evidence type="ECO:0000313" key="2">
    <source>
        <dbReference type="Proteomes" id="UP000752171"/>
    </source>
</evidence>
<comment type="caution">
    <text evidence="1">The sequence shown here is derived from an EMBL/GenBank/DDBJ whole genome shotgun (WGS) entry which is preliminary data.</text>
</comment>
<reference evidence="1 2" key="1">
    <citation type="submission" date="2021-07" db="EMBL/GenBank/DDBJ databases">
        <authorList>
            <person name="Imarazene B."/>
            <person name="Zahm M."/>
            <person name="Klopp C."/>
            <person name="Cabau C."/>
            <person name="Beille S."/>
            <person name="Jouanno E."/>
            <person name="Castinel A."/>
            <person name="Lluch J."/>
            <person name="Gil L."/>
            <person name="Kuchtly C."/>
            <person name="Lopez Roques C."/>
            <person name="Donnadieu C."/>
            <person name="Parrinello H."/>
            <person name="Journot L."/>
            <person name="Du K."/>
            <person name="Schartl M."/>
            <person name="Retaux S."/>
            <person name="Guiguen Y."/>
        </authorList>
    </citation>
    <scope>NUCLEOTIDE SEQUENCE [LARGE SCALE GENOMIC DNA]</scope>
    <source>
        <strain evidence="1">Pach_M1</strain>
        <tissue evidence="1">Testis</tissue>
    </source>
</reference>
<dbReference type="EMBL" id="JAICCE010000010">
    <property type="protein sequence ID" value="KAG9272214.1"/>
    <property type="molecule type" value="Genomic_DNA"/>
</dbReference>
<dbReference type="Proteomes" id="UP000752171">
    <property type="component" value="Unassembled WGS sequence"/>
</dbReference>
<proteinExistence type="predicted"/>
<accession>A0A8T2LMV9</accession>
<organism evidence="1 2">
    <name type="scientific">Astyanax mexicanus</name>
    <name type="common">Blind cave fish</name>
    <name type="synonym">Astyanax fasciatus mexicanus</name>
    <dbReference type="NCBI Taxonomy" id="7994"/>
    <lineage>
        <taxon>Eukaryota</taxon>
        <taxon>Metazoa</taxon>
        <taxon>Chordata</taxon>
        <taxon>Craniata</taxon>
        <taxon>Vertebrata</taxon>
        <taxon>Euteleostomi</taxon>
        <taxon>Actinopterygii</taxon>
        <taxon>Neopterygii</taxon>
        <taxon>Teleostei</taxon>
        <taxon>Ostariophysi</taxon>
        <taxon>Characiformes</taxon>
        <taxon>Characoidei</taxon>
        <taxon>Acestrorhamphidae</taxon>
        <taxon>Acestrorhamphinae</taxon>
        <taxon>Astyanax</taxon>
    </lineage>
</organism>
<name>A0A8T2LMV9_ASTMX</name>
<evidence type="ECO:0000313" key="1">
    <source>
        <dbReference type="EMBL" id="KAG9272214.1"/>
    </source>
</evidence>